<dbReference type="InterPro" id="IPR036047">
    <property type="entry name" value="F-box-like_dom_sf"/>
</dbReference>
<proteinExistence type="inferred from homology"/>
<reference evidence="5" key="1">
    <citation type="submission" date="2022-06" db="EMBL/GenBank/DDBJ databases">
        <title>Uncovering the hologenomic basis of an extraordinary plant invasion.</title>
        <authorList>
            <person name="Bieker V.C."/>
            <person name="Martin M.D."/>
            <person name="Gilbert T."/>
            <person name="Hodgins K."/>
            <person name="Battlay P."/>
            <person name="Petersen B."/>
            <person name="Wilson J."/>
        </authorList>
    </citation>
    <scope>NUCLEOTIDE SEQUENCE</scope>
    <source>
        <strain evidence="5">AA19_3_7</strain>
        <tissue evidence="5">Leaf</tissue>
    </source>
</reference>
<dbReference type="Proteomes" id="UP001206925">
    <property type="component" value="Unassembled WGS sequence"/>
</dbReference>
<protein>
    <submittedName>
        <fullName evidence="5">Uncharacterized protein</fullName>
    </submittedName>
</protein>
<feature type="domain" description="F-box" evidence="4">
    <location>
        <begin position="121"/>
        <end position="164"/>
    </location>
</feature>
<dbReference type="Gene3D" id="3.20.90.10">
    <property type="entry name" value="Tubby Protein, Chain A"/>
    <property type="match status" value="1"/>
</dbReference>
<evidence type="ECO:0000313" key="6">
    <source>
        <dbReference type="Proteomes" id="UP001206925"/>
    </source>
</evidence>
<comment type="similarity">
    <text evidence="1">Belongs to the TUB family.</text>
</comment>
<feature type="non-terminal residue" evidence="5">
    <location>
        <position position="1"/>
    </location>
</feature>
<evidence type="ECO:0000259" key="4">
    <source>
        <dbReference type="Pfam" id="PF12937"/>
    </source>
</evidence>
<accession>A0AAD5GAC3</accession>
<dbReference type="AlphaFoldDB" id="A0AAD5GAC3"/>
<keyword evidence="6" id="KW-1185">Reference proteome</keyword>
<name>A0AAD5GAC3_AMBAR</name>
<evidence type="ECO:0000313" key="5">
    <source>
        <dbReference type="EMBL" id="KAI7733211.1"/>
    </source>
</evidence>
<comment type="caution">
    <text evidence="5">The sequence shown here is derived from an EMBL/GenBank/DDBJ whole genome shotgun (WGS) entry which is preliminary data.</text>
</comment>
<sequence>DGGGVPANPTRETAPFSLINLPDARKLDCRDPSSSPVMQLTTTRSPTRAPKPYKPCISSTNYLNMPFKCLVRGDTEEGMTENKSRNRGQKKNMVSWGRSHIAPVNYDSSMLLPPLINNGGWENLPPELLLDIIHRVEAGKTTWPARRDVVACAAVCRLWRRAIKQVVKTPEQCGLLTFPVSLKQPGPRDEPIQCFIRRDRAASTYRLYLGLSPALAGDASKLLLAAKKVRKATGTDFLISLAANEFSRATNSYVGVLSSNFLGTKFVIYDDQPPYDALIPSNSKFGIKKVTCGALPTVKSKVINISYELNFLRTKGPRRMRCTMNTIPSSAVQQDGTGTWTAP</sequence>
<evidence type="ECO:0000259" key="3">
    <source>
        <dbReference type="Pfam" id="PF01167"/>
    </source>
</evidence>
<dbReference type="EMBL" id="JAMZMK010010065">
    <property type="protein sequence ID" value="KAI7733211.1"/>
    <property type="molecule type" value="Genomic_DNA"/>
</dbReference>
<evidence type="ECO:0000256" key="1">
    <source>
        <dbReference type="ARBA" id="ARBA00007129"/>
    </source>
</evidence>
<feature type="compositionally biased region" description="Polar residues" evidence="2">
    <location>
        <begin position="32"/>
        <end position="46"/>
    </location>
</feature>
<dbReference type="Pfam" id="PF01167">
    <property type="entry name" value="Tub"/>
    <property type="match status" value="1"/>
</dbReference>
<feature type="region of interest" description="Disordered" evidence="2">
    <location>
        <begin position="25"/>
        <end position="53"/>
    </location>
</feature>
<organism evidence="5 6">
    <name type="scientific">Ambrosia artemisiifolia</name>
    <name type="common">Common ragweed</name>
    <dbReference type="NCBI Taxonomy" id="4212"/>
    <lineage>
        <taxon>Eukaryota</taxon>
        <taxon>Viridiplantae</taxon>
        <taxon>Streptophyta</taxon>
        <taxon>Embryophyta</taxon>
        <taxon>Tracheophyta</taxon>
        <taxon>Spermatophyta</taxon>
        <taxon>Magnoliopsida</taxon>
        <taxon>eudicotyledons</taxon>
        <taxon>Gunneridae</taxon>
        <taxon>Pentapetalae</taxon>
        <taxon>asterids</taxon>
        <taxon>campanulids</taxon>
        <taxon>Asterales</taxon>
        <taxon>Asteraceae</taxon>
        <taxon>Asteroideae</taxon>
        <taxon>Heliantheae alliance</taxon>
        <taxon>Heliantheae</taxon>
        <taxon>Ambrosia</taxon>
    </lineage>
</organism>
<dbReference type="PANTHER" id="PTHR16517">
    <property type="entry name" value="TUBBY-RELATED"/>
    <property type="match status" value="1"/>
</dbReference>
<dbReference type="PANTHER" id="PTHR16517:SF104">
    <property type="entry name" value="TUBBY-LIKE F-BOX PROTEIN 6"/>
    <property type="match status" value="1"/>
</dbReference>
<dbReference type="InterPro" id="IPR001810">
    <property type="entry name" value="F-box_dom"/>
</dbReference>
<dbReference type="SUPFAM" id="SSF81383">
    <property type="entry name" value="F-box domain"/>
    <property type="match status" value="1"/>
</dbReference>
<dbReference type="PRINTS" id="PR01573">
    <property type="entry name" value="SUPERTUBBY"/>
</dbReference>
<evidence type="ECO:0000256" key="2">
    <source>
        <dbReference type="SAM" id="MobiDB-lite"/>
    </source>
</evidence>
<feature type="non-terminal residue" evidence="5">
    <location>
        <position position="343"/>
    </location>
</feature>
<dbReference type="Gene3D" id="1.20.1280.50">
    <property type="match status" value="1"/>
</dbReference>
<gene>
    <name evidence="5" type="ORF">M8C21_006175</name>
</gene>
<feature type="domain" description="Tubby C-terminal" evidence="3">
    <location>
        <begin position="182"/>
        <end position="333"/>
    </location>
</feature>
<dbReference type="InterPro" id="IPR025659">
    <property type="entry name" value="Tubby-like_C"/>
</dbReference>
<dbReference type="Pfam" id="PF12937">
    <property type="entry name" value="F-box-like"/>
    <property type="match status" value="1"/>
</dbReference>
<dbReference type="InterPro" id="IPR000007">
    <property type="entry name" value="Tubby_C"/>
</dbReference>
<dbReference type="SUPFAM" id="SSF54518">
    <property type="entry name" value="Tubby C-terminal domain-like"/>
    <property type="match status" value="1"/>
</dbReference>